<dbReference type="EMBL" id="CP054492">
    <property type="protein sequence ID" value="QOY51699.1"/>
    <property type="molecule type" value="Genomic_DNA"/>
</dbReference>
<gene>
    <name evidence="2" type="ORF">HUE88_11420</name>
</gene>
<dbReference type="Proteomes" id="UP000593994">
    <property type="component" value="Chromosome"/>
</dbReference>
<keyword evidence="1" id="KW-0812">Transmembrane</keyword>
<keyword evidence="1" id="KW-0472">Membrane</keyword>
<reference evidence="2 3" key="1">
    <citation type="submission" date="2020-05" db="EMBL/GenBank/DDBJ databases">
        <title>Sulfurimonas marisnigri, sp. nov., and Sulfurimonas baltica, sp. nov., manganese oxide reducing chemolithoautotrophs of the class Epsilonproteobacteria isolated from the pelagic redoxclines of the Black and Baltic Seas and emended description of the genus Sulfurimonas.</title>
        <authorList>
            <person name="Henkel J.V."/>
            <person name="Laudan C."/>
            <person name="Werner J."/>
            <person name="Neu T."/>
            <person name="Plewe S."/>
            <person name="Sproer C."/>
            <person name="Bunk B."/>
            <person name="Schulz-Vogt H.N."/>
        </authorList>
    </citation>
    <scope>NUCLEOTIDE SEQUENCE [LARGE SCALE GENOMIC DNA]</scope>
    <source>
        <strain evidence="2 3">GD2</strain>
    </source>
</reference>
<accession>A0A7S7LUF5</accession>
<evidence type="ECO:0000313" key="2">
    <source>
        <dbReference type="EMBL" id="QOY51699.1"/>
    </source>
</evidence>
<evidence type="ECO:0000256" key="1">
    <source>
        <dbReference type="SAM" id="Phobius"/>
    </source>
</evidence>
<proteinExistence type="predicted"/>
<feature type="transmembrane region" description="Helical" evidence="1">
    <location>
        <begin position="189"/>
        <end position="206"/>
    </location>
</feature>
<dbReference type="KEGG" id="sbal:HUE88_11420"/>
<feature type="transmembrane region" description="Helical" evidence="1">
    <location>
        <begin position="132"/>
        <end position="154"/>
    </location>
</feature>
<organism evidence="2 3">
    <name type="scientific">Candidatus Sulfurimonas baltica</name>
    <dbReference type="NCBI Taxonomy" id="2740404"/>
    <lineage>
        <taxon>Bacteria</taxon>
        <taxon>Pseudomonadati</taxon>
        <taxon>Campylobacterota</taxon>
        <taxon>Epsilonproteobacteria</taxon>
        <taxon>Campylobacterales</taxon>
        <taxon>Sulfurimonadaceae</taxon>
        <taxon>Sulfurimonas</taxon>
    </lineage>
</organism>
<sequence>MFKLKSSAERSEERLLEEKLYEQVALELQNDNKRAGIWAKALADSDGSEIKAQSLYIKYHVQALKDEIDIKNEQPKQATEQEQKETVKKTRSSYSSNEEYIKDMIVQNTKAKEGTHKSVLSSGSFAGNIKNYILVSVVFIVTLFVGMLVGGLVLNILKPDLASPDFGSVAFLGWSFGFASLYFYLKKEWLKYISLGMFILFVIPLVL</sequence>
<dbReference type="RefSeq" id="WP_194369136.1">
    <property type="nucleotide sequence ID" value="NZ_CP054492.1"/>
</dbReference>
<feature type="transmembrane region" description="Helical" evidence="1">
    <location>
        <begin position="166"/>
        <end position="184"/>
    </location>
</feature>
<evidence type="ECO:0000313" key="3">
    <source>
        <dbReference type="Proteomes" id="UP000593994"/>
    </source>
</evidence>
<keyword evidence="3" id="KW-1185">Reference proteome</keyword>
<dbReference type="AlphaFoldDB" id="A0A7S7LUF5"/>
<protein>
    <submittedName>
        <fullName evidence="2">Uncharacterized protein</fullName>
    </submittedName>
</protein>
<keyword evidence="1" id="KW-1133">Transmembrane helix</keyword>
<name>A0A7S7LUF5_9BACT</name>